<dbReference type="InterPro" id="IPR001841">
    <property type="entry name" value="Znf_RING"/>
</dbReference>
<dbReference type="PANTHER" id="PTHR15710">
    <property type="entry name" value="E3 UBIQUITIN-PROTEIN LIGASE PRAJA"/>
    <property type="match status" value="1"/>
</dbReference>
<dbReference type="FunFam" id="3.30.40.10:FF:000127">
    <property type="entry name" value="E3 ubiquitin-protein ligase RNF181"/>
    <property type="match status" value="1"/>
</dbReference>
<dbReference type="Pfam" id="PF13639">
    <property type="entry name" value="zf-RING_2"/>
    <property type="match status" value="1"/>
</dbReference>
<dbReference type="EMBL" id="AP015038">
    <property type="protein sequence ID" value="BAT88666.1"/>
    <property type="molecule type" value="Genomic_DNA"/>
</dbReference>
<feature type="domain" description="RING-type" evidence="10">
    <location>
        <begin position="182"/>
        <end position="223"/>
    </location>
</feature>
<evidence type="ECO:0000313" key="12">
    <source>
        <dbReference type="Proteomes" id="UP000291084"/>
    </source>
</evidence>
<dbReference type="Proteomes" id="UP000291084">
    <property type="component" value="Chromosome 5"/>
</dbReference>
<keyword evidence="12" id="KW-1185">Reference proteome</keyword>
<keyword evidence="3" id="KW-0808">Transferase</keyword>
<reference evidence="11 12" key="1">
    <citation type="journal article" date="2015" name="Sci. Rep.">
        <title>The power of single molecule real-time sequencing technology in the de novo assembly of a eukaryotic genome.</title>
        <authorList>
            <person name="Sakai H."/>
            <person name="Naito K."/>
            <person name="Ogiso-Tanaka E."/>
            <person name="Takahashi Y."/>
            <person name="Iseki K."/>
            <person name="Muto C."/>
            <person name="Satou K."/>
            <person name="Teruya K."/>
            <person name="Shiroma A."/>
            <person name="Shimoji M."/>
            <person name="Hirano T."/>
            <person name="Itoh T."/>
            <person name="Kaga A."/>
            <person name="Tomooka N."/>
        </authorList>
    </citation>
    <scope>NUCLEOTIDE SEQUENCE [LARGE SCALE GENOMIC DNA]</scope>
    <source>
        <strain evidence="12">cv. Shumari</strain>
    </source>
</reference>
<dbReference type="InterPro" id="IPR039525">
    <property type="entry name" value="RNF126-like_zinc-ribbon"/>
</dbReference>
<dbReference type="InterPro" id="IPR013083">
    <property type="entry name" value="Znf_RING/FYVE/PHD"/>
</dbReference>
<organism evidence="11 12">
    <name type="scientific">Vigna angularis var. angularis</name>
    <dbReference type="NCBI Taxonomy" id="157739"/>
    <lineage>
        <taxon>Eukaryota</taxon>
        <taxon>Viridiplantae</taxon>
        <taxon>Streptophyta</taxon>
        <taxon>Embryophyta</taxon>
        <taxon>Tracheophyta</taxon>
        <taxon>Spermatophyta</taxon>
        <taxon>Magnoliopsida</taxon>
        <taxon>eudicotyledons</taxon>
        <taxon>Gunneridae</taxon>
        <taxon>Pentapetalae</taxon>
        <taxon>rosids</taxon>
        <taxon>fabids</taxon>
        <taxon>Fabales</taxon>
        <taxon>Fabaceae</taxon>
        <taxon>Papilionoideae</taxon>
        <taxon>50 kb inversion clade</taxon>
        <taxon>NPAAA clade</taxon>
        <taxon>indigoferoid/millettioid clade</taxon>
        <taxon>Phaseoleae</taxon>
        <taxon>Vigna</taxon>
    </lineage>
</organism>
<evidence type="ECO:0000256" key="2">
    <source>
        <dbReference type="ARBA" id="ARBA00012483"/>
    </source>
</evidence>
<evidence type="ECO:0000256" key="1">
    <source>
        <dbReference type="ARBA" id="ARBA00000900"/>
    </source>
</evidence>
<dbReference type="SMART" id="SM00184">
    <property type="entry name" value="RING"/>
    <property type="match status" value="1"/>
</dbReference>
<evidence type="ECO:0000259" key="10">
    <source>
        <dbReference type="PROSITE" id="PS50089"/>
    </source>
</evidence>
<dbReference type="Gene3D" id="3.30.40.10">
    <property type="entry name" value="Zinc/RING finger domain, C3HC4 (zinc finger)"/>
    <property type="match status" value="1"/>
</dbReference>
<dbReference type="PROSITE" id="PS50089">
    <property type="entry name" value="ZF_RING_2"/>
    <property type="match status" value="1"/>
</dbReference>
<evidence type="ECO:0000256" key="9">
    <source>
        <dbReference type="SAM" id="MobiDB-lite"/>
    </source>
</evidence>
<dbReference type="GO" id="GO:0016567">
    <property type="term" value="P:protein ubiquitination"/>
    <property type="evidence" value="ECO:0007669"/>
    <property type="project" value="TreeGrafter"/>
</dbReference>
<dbReference type="GO" id="GO:0061630">
    <property type="term" value="F:ubiquitin protein ligase activity"/>
    <property type="evidence" value="ECO:0007669"/>
    <property type="project" value="UniProtKB-EC"/>
</dbReference>
<accession>A0A0S3S783</accession>
<protein>
    <recommendedName>
        <fullName evidence="2">RING-type E3 ubiquitin transferase</fullName>
        <ecNumber evidence="2">2.3.2.27</ecNumber>
    </recommendedName>
</protein>
<evidence type="ECO:0000256" key="5">
    <source>
        <dbReference type="ARBA" id="ARBA00022771"/>
    </source>
</evidence>
<feature type="region of interest" description="Disordered" evidence="9">
    <location>
        <begin position="233"/>
        <end position="254"/>
    </location>
</feature>
<dbReference type="GO" id="GO:0005737">
    <property type="term" value="C:cytoplasm"/>
    <property type="evidence" value="ECO:0007669"/>
    <property type="project" value="TreeGrafter"/>
</dbReference>
<evidence type="ECO:0000256" key="7">
    <source>
        <dbReference type="ARBA" id="ARBA00022833"/>
    </source>
</evidence>
<keyword evidence="6" id="KW-0833">Ubl conjugation pathway</keyword>
<evidence type="ECO:0000256" key="4">
    <source>
        <dbReference type="ARBA" id="ARBA00022723"/>
    </source>
</evidence>
<dbReference type="EC" id="2.3.2.27" evidence="2"/>
<dbReference type="PANTHER" id="PTHR15710:SF122">
    <property type="entry name" value="GENOME ASSEMBLY, CHROMOSOME: A03"/>
    <property type="match status" value="1"/>
</dbReference>
<keyword evidence="7" id="KW-0862">Zinc</keyword>
<dbReference type="Pfam" id="PF14369">
    <property type="entry name" value="Zn_ribbon_19"/>
    <property type="match status" value="1"/>
</dbReference>
<dbReference type="OrthoDB" id="8062037at2759"/>
<evidence type="ECO:0000256" key="6">
    <source>
        <dbReference type="ARBA" id="ARBA00022786"/>
    </source>
</evidence>
<comment type="catalytic activity">
    <reaction evidence="1">
        <text>S-ubiquitinyl-[E2 ubiquitin-conjugating enzyme]-L-cysteine + [acceptor protein]-L-lysine = [E2 ubiquitin-conjugating enzyme]-L-cysteine + N(6)-ubiquitinyl-[acceptor protein]-L-lysine.</text>
        <dbReference type="EC" id="2.3.2.27"/>
    </reaction>
</comment>
<evidence type="ECO:0000256" key="8">
    <source>
        <dbReference type="PROSITE-ProRule" id="PRU00175"/>
    </source>
</evidence>
<dbReference type="GO" id="GO:0008270">
    <property type="term" value="F:zinc ion binding"/>
    <property type="evidence" value="ECO:0007669"/>
    <property type="project" value="UniProtKB-KW"/>
</dbReference>
<evidence type="ECO:0000256" key="3">
    <source>
        <dbReference type="ARBA" id="ARBA00022679"/>
    </source>
</evidence>
<keyword evidence="4" id="KW-0479">Metal-binding</keyword>
<dbReference type="AlphaFoldDB" id="A0A0S3S783"/>
<evidence type="ECO:0000313" key="11">
    <source>
        <dbReference type="EMBL" id="BAT88666.1"/>
    </source>
</evidence>
<sequence length="290" mass="32954">MKMNSARSKLRSIQTNFSLTSLTHSSRILSLAVSSKKKKMSSGGTYWCYTCRQPIRIAGRDAICPYCNEGFLQELDDVQGAVGQRGSEPRNGFRDAVDNFMRQIMGGRYINFGIRIGRSGSTQLPQRTWSVFIFPSQESSADLEEFSYQHVTHYQFGASQSSINAVPTIKITREQLNFDSVCPVCIERFEVGSEARKMPCDHVYHSDCIVLWLVRHNSCPVCRRKLLPERHSSSRGSQIWGRNHASGNSDNAISRGRENRQLNNGWRNLLSFFTFCTHSVLLIQILNRLC</sequence>
<proteinExistence type="predicted"/>
<gene>
    <name evidence="11" type="primary">Vigan.05G221700</name>
    <name evidence="11" type="ORF">VIGAN_05221700</name>
</gene>
<name>A0A0S3S783_PHAAN</name>
<keyword evidence="5 8" id="KW-0863">Zinc-finger</keyword>
<dbReference type="SUPFAM" id="SSF57850">
    <property type="entry name" value="RING/U-box"/>
    <property type="match status" value="1"/>
</dbReference>